<evidence type="ECO:0000313" key="3">
    <source>
        <dbReference type="Proteomes" id="UP000094819"/>
    </source>
</evidence>
<dbReference type="RefSeq" id="XP_019030523.1">
    <property type="nucleotide sequence ID" value="XM_019177370.1"/>
</dbReference>
<dbReference type="EMBL" id="AWGH01000016">
    <property type="protein sequence ID" value="ODN93418.1"/>
    <property type="molecule type" value="Genomic_DNA"/>
</dbReference>
<comment type="caution">
    <text evidence="2">The sequence shown here is derived from an EMBL/GenBank/DDBJ whole genome shotgun (WGS) entry which is preliminary data.</text>
</comment>
<protein>
    <submittedName>
        <fullName evidence="2">Uncharacterized protein</fullName>
    </submittedName>
</protein>
<evidence type="ECO:0000256" key="1">
    <source>
        <dbReference type="SAM" id="MobiDB-lite"/>
    </source>
</evidence>
<dbReference type="Proteomes" id="UP000094819">
    <property type="component" value="Unassembled WGS sequence"/>
</dbReference>
<proteinExistence type="predicted"/>
<reference evidence="2 3" key="1">
    <citation type="submission" date="2016-06" db="EMBL/GenBank/DDBJ databases">
        <title>Evolution of pathogenesis and genome organization in the Tremellales.</title>
        <authorList>
            <person name="Cuomo C."/>
            <person name="Litvintseva A."/>
            <person name="Heitman J."/>
            <person name="Chen Y."/>
            <person name="Sun S."/>
            <person name="Springer D."/>
            <person name="Dromer F."/>
            <person name="Young S."/>
            <person name="Zeng Q."/>
            <person name="Chapman S."/>
            <person name="Gujja S."/>
            <person name="Saif S."/>
            <person name="Birren B."/>
        </authorList>
    </citation>
    <scope>NUCLEOTIDE SEQUENCE [LARGE SCALE GENOMIC DNA]</scope>
    <source>
        <strain evidence="2 3">CBS 7118</strain>
    </source>
</reference>
<accession>A0A1E3IXZ7</accession>
<sequence length="136" mass="15314">MCVAKPHSSDHAKDKSDVVIQLFAQLLLFMYIRRRKIGLLGHLVRPSSPSFCDLAALHLDPNVARFHLGHQPDSTALERVYYTGRSDVNLKFDPRDRRLPRQDDNVLTRGSPKFSISSNFPSFSSSSSERSSTSIV</sequence>
<gene>
    <name evidence="2" type="ORF">L198_05282</name>
</gene>
<feature type="compositionally biased region" description="Basic and acidic residues" evidence="1">
    <location>
        <begin position="92"/>
        <end position="106"/>
    </location>
</feature>
<name>A0A1E3IXZ7_9TREE</name>
<feature type="region of interest" description="Disordered" evidence="1">
    <location>
        <begin position="92"/>
        <end position="112"/>
    </location>
</feature>
<dbReference type="GeneID" id="30194495"/>
<keyword evidence="3" id="KW-1185">Reference proteome</keyword>
<organism evidence="2 3">
    <name type="scientific">Cryptococcus wingfieldii CBS 7118</name>
    <dbReference type="NCBI Taxonomy" id="1295528"/>
    <lineage>
        <taxon>Eukaryota</taxon>
        <taxon>Fungi</taxon>
        <taxon>Dikarya</taxon>
        <taxon>Basidiomycota</taxon>
        <taxon>Agaricomycotina</taxon>
        <taxon>Tremellomycetes</taxon>
        <taxon>Tremellales</taxon>
        <taxon>Cryptococcaceae</taxon>
        <taxon>Cryptococcus</taxon>
    </lineage>
</organism>
<dbReference type="AlphaFoldDB" id="A0A1E3IXZ7"/>
<evidence type="ECO:0000313" key="2">
    <source>
        <dbReference type="EMBL" id="ODN93418.1"/>
    </source>
</evidence>